<name>A0AAP6WPY5_CLOPF</name>
<gene>
    <name evidence="1" type="ORF">G6Z34_13325</name>
</gene>
<accession>A0AAP6WPY5</accession>
<sequence>MKINKGSSVIPNNLIVGDESILNQYGEKAFLIMLYINMHRTGFNKAYISLANCIEESGYKLNDTKGKTNDQFKDVLKILIKDKKIITNTNRFKLNDLIICELDEINNSFFKLEQYQYDWIMKSKTKSKKINLLKLFCLIKARIYKRQKHEDINDGLYEVGFPSYKDIKNNCSISEGNIKKYIDELVNLKLIEYDNIGQIHNTITGEIKESRNTYVIYKDGWENELNGAMRLYKQKLKEEGWVVVKKK</sequence>
<reference evidence="1 2" key="1">
    <citation type="submission" date="2020-02" db="EMBL/GenBank/DDBJ databases">
        <title>Genomic Insights into the Phylogeny and Genetic Plasticity of the Human and Animal Enteric Pathogen Clostridium perfringens.</title>
        <authorList>
            <person name="Feng Y."/>
            <person name="Hu Y."/>
        </authorList>
    </citation>
    <scope>NUCLEOTIDE SEQUENCE [LARGE SCALE GENOMIC DNA]</scope>
    <source>
        <strain evidence="1 2">CP-40</strain>
    </source>
</reference>
<comment type="caution">
    <text evidence="1">The sequence shown here is derived from an EMBL/GenBank/DDBJ whole genome shotgun (WGS) entry which is preliminary data.</text>
</comment>
<dbReference type="Proteomes" id="UP000481454">
    <property type="component" value="Unassembled WGS sequence"/>
</dbReference>
<dbReference type="RefSeq" id="WP_164800998.1">
    <property type="nucleotide sequence ID" value="NZ_JAALLZ010000006.1"/>
</dbReference>
<dbReference type="EMBL" id="JAALLZ010000006">
    <property type="protein sequence ID" value="NGU31066.1"/>
    <property type="molecule type" value="Genomic_DNA"/>
</dbReference>
<organism evidence="1 2">
    <name type="scientific">Clostridium perfringens</name>
    <dbReference type="NCBI Taxonomy" id="1502"/>
    <lineage>
        <taxon>Bacteria</taxon>
        <taxon>Bacillati</taxon>
        <taxon>Bacillota</taxon>
        <taxon>Clostridia</taxon>
        <taxon>Eubacteriales</taxon>
        <taxon>Clostridiaceae</taxon>
        <taxon>Clostridium</taxon>
    </lineage>
</organism>
<evidence type="ECO:0000313" key="2">
    <source>
        <dbReference type="Proteomes" id="UP000481454"/>
    </source>
</evidence>
<evidence type="ECO:0000313" key="1">
    <source>
        <dbReference type="EMBL" id="NGU31066.1"/>
    </source>
</evidence>
<protein>
    <submittedName>
        <fullName evidence="1">Uncharacterized protein</fullName>
    </submittedName>
</protein>
<dbReference type="AlphaFoldDB" id="A0AAP6WPY5"/>
<proteinExistence type="predicted"/>